<sequence length="188" mass="21816">MISGYKTFFARRPLMANMISTGILFGTGDALAQICFPQDPKAKYDYLRTMRAVIYGGAVFGPIGNRLYKFVDTIKFPLPWQPKRLYDTIARVSFDQLVWAPIGIPLYYSCITLMEGYGIPEIKAKLREVYLDTLINNWKVWPLFQAFNFWFTPVRYRLLAVNIISIVWNCYLSIENQMSNAKVEHSEQ</sequence>
<name>W1QHZ7_OGAPD</name>
<dbReference type="GeneID" id="25774118"/>
<keyword evidence="3" id="KW-0812">Transmembrane</keyword>
<gene>
    <name evidence="8" type="ORF">HPODL_04691</name>
</gene>
<evidence type="ECO:0000256" key="2">
    <source>
        <dbReference type="ARBA" id="ARBA00006824"/>
    </source>
</evidence>
<comment type="caution">
    <text evidence="8">The sequence shown here is derived from an EMBL/GenBank/DDBJ whole genome shotgun (WGS) entry which is preliminary data.</text>
</comment>
<dbReference type="HOGENOM" id="CLU_049109_8_1_1"/>
<organism evidence="8 9">
    <name type="scientific">Ogataea parapolymorpha (strain ATCC 26012 / BCRC 20466 / JCM 22074 / NRRL Y-7560 / DL-1)</name>
    <name type="common">Yeast</name>
    <name type="synonym">Hansenula polymorpha</name>
    <dbReference type="NCBI Taxonomy" id="871575"/>
    <lineage>
        <taxon>Eukaryota</taxon>
        <taxon>Fungi</taxon>
        <taxon>Dikarya</taxon>
        <taxon>Ascomycota</taxon>
        <taxon>Saccharomycotina</taxon>
        <taxon>Pichiomycetes</taxon>
        <taxon>Pichiales</taxon>
        <taxon>Pichiaceae</taxon>
        <taxon>Ogataea</taxon>
    </lineage>
</organism>
<accession>W1QHZ7</accession>
<reference evidence="8 9" key="1">
    <citation type="journal article" date="2013" name="BMC Genomics">
        <title>Genome sequence and analysis of methylotrophic yeast Hansenula polymorpha DL1.</title>
        <authorList>
            <person name="Ravin N.V."/>
            <person name="Eldarov M.A."/>
            <person name="Kadnikov V.V."/>
            <person name="Beletsky A.V."/>
            <person name="Schneider J."/>
            <person name="Mardanova E.S."/>
            <person name="Smekalova E.M."/>
            <person name="Zvereva M.I."/>
            <person name="Dontsova O.A."/>
            <person name="Mardanov A.V."/>
            <person name="Skryabin K.G."/>
        </authorList>
    </citation>
    <scope>NUCLEOTIDE SEQUENCE [LARGE SCALE GENOMIC DNA]</scope>
    <source>
        <strain evidence="9">ATCC 26012 / BCRC 20466 / JCM 22074 / NRRL Y-7560 / DL-1</strain>
    </source>
</reference>
<dbReference type="PANTHER" id="PTHR11266">
    <property type="entry name" value="PEROXISOMAL MEMBRANE PROTEIN 2, PXMP2 MPV17"/>
    <property type="match status" value="1"/>
</dbReference>
<dbReference type="STRING" id="871575.W1QHZ7"/>
<dbReference type="OMA" id="CAPTMIG"/>
<evidence type="ECO:0000256" key="7">
    <source>
        <dbReference type="RuleBase" id="RU363053"/>
    </source>
</evidence>
<dbReference type="eggNOG" id="KOG1944">
    <property type="taxonomic scope" value="Eukaryota"/>
</dbReference>
<evidence type="ECO:0000256" key="3">
    <source>
        <dbReference type="ARBA" id="ARBA00022692"/>
    </source>
</evidence>
<evidence type="ECO:0000313" key="9">
    <source>
        <dbReference type="Proteomes" id="UP000008673"/>
    </source>
</evidence>
<dbReference type="PANTHER" id="PTHR11266:SF17">
    <property type="entry name" value="PROTEIN MPV17"/>
    <property type="match status" value="1"/>
</dbReference>
<evidence type="ECO:0000256" key="6">
    <source>
        <dbReference type="ARBA" id="ARBA00039302"/>
    </source>
</evidence>
<dbReference type="RefSeq" id="XP_013936510.1">
    <property type="nucleotide sequence ID" value="XM_014081035.1"/>
</dbReference>
<dbReference type="AlphaFoldDB" id="W1QHZ7"/>
<evidence type="ECO:0000313" key="8">
    <source>
        <dbReference type="EMBL" id="ESX01924.1"/>
    </source>
</evidence>
<dbReference type="GO" id="GO:0006067">
    <property type="term" value="P:ethanol metabolic process"/>
    <property type="evidence" value="ECO:0007669"/>
    <property type="project" value="EnsemblFungi"/>
</dbReference>
<dbReference type="InterPro" id="IPR007248">
    <property type="entry name" value="Mpv17_PMP22"/>
</dbReference>
<comment type="subcellular location">
    <subcellularLocation>
        <location evidence="1">Membrane</location>
        <topology evidence="1">Multi-pass membrane protein</topology>
    </subcellularLocation>
</comment>
<keyword evidence="9" id="KW-1185">Reference proteome</keyword>
<evidence type="ECO:0000256" key="1">
    <source>
        <dbReference type="ARBA" id="ARBA00004141"/>
    </source>
</evidence>
<keyword evidence="5" id="KW-0472">Membrane</keyword>
<dbReference type="Pfam" id="PF04117">
    <property type="entry name" value="Mpv17_PMP22"/>
    <property type="match status" value="1"/>
</dbReference>
<keyword evidence="4" id="KW-1133">Transmembrane helix</keyword>
<dbReference type="GO" id="GO:0005743">
    <property type="term" value="C:mitochondrial inner membrane"/>
    <property type="evidence" value="ECO:0007669"/>
    <property type="project" value="EnsemblFungi"/>
</dbReference>
<dbReference type="KEGG" id="opa:HPODL_04691"/>
<evidence type="ECO:0000256" key="4">
    <source>
        <dbReference type="ARBA" id="ARBA00022989"/>
    </source>
</evidence>
<proteinExistence type="inferred from homology"/>
<protein>
    <recommendedName>
        <fullName evidence="6">Protein SYM1</fullName>
    </recommendedName>
</protein>
<dbReference type="EMBL" id="AEOI02000004">
    <property type="protein sequence ID" value="ESX01924.1"/>
    <property type="molecule type" value="Genomic_DNA"/>
</dbReference>
<evidence type="ECO:0000256" key="5">
    <source>
        <dbReference type="ARBA" id="ARBA00023136"/>
    </source>
</evidence>
<comment type="similarity">
    <text evidence="2 7">Belongs to the peroxisomal membrane protein PXMP2/4 family.</text>
</comment>
<dbReference type="OrthoDB" id="430207at2759"/>
<dbReference type="Proteomes" id="UP000008673">
    <property type="component" value="Unassembled WGS sequence"/>
</dbReference>